<keyword evidence="3" id="KW-0732">Signal</keyword>
<keyword evidence="6 7" id="KW-0998">Cell outer membrane</keyword>
<dbReference type="AlphaFoldDB" id="A0A0C2UGM2"/>
<evidence type="ECO:0000256" key="7">
    <source>
        <dbReference type="HAMAP-Rule" id="MF_00415"/>
    </source>
</evidence>
<dbReference type="GO" id="GO:0009279">
    <property type="term" value="C:cell outer membrane"/>
    <property type="evidence" value="ECO:0007669"/>
    <property type="project" value="UniProtKB-SubCell"/>
</dbReference>
<dbReference type="GO" id="GO:0071973">
    <property type="term" value="P:bacterial-type flagellum-dependent cell motility"/>
    <property type="evidence" value="ECO:0007669"/>
    <property type="project" value="InterPro"/>
</dbReference>
<dbReference type="Pfam" id="PF02107">
    <property type="entry name" value="FlgH"/>
    <property type="match status" value="1"/>
</dbReference>
<dbReference type="PRINTS" id="PR01008">
    <property type="entry name" value="FLGLRINGFLGH"/>
</dbReference>
<protein>
    <recommendedName>
        <fullName evidence="7">Flagellar L-ring protein</fullName>
    </recommendedName>
    <alternativeName>
        <fullName evidence="7">Basal body L-ring protein</fullName>
    </alternativeName>
</protein>
<evidence type="ECO:0000256" key="3">
    <source>
        <dbReference type="ARBA" id="ARBA00022729"/>
    </source>
</evidence>
<name>A0A0C2UGM2_PARME</name>
<feature type="region of interest" description="Disordered" evidence="8">
    <location>
        <begin position="38"/>
        <end position="75"/>
    </location>
</feature>
<dbReference type="EMBL" id="JXSL01000009">
    <property type="protein sequence ID" value="KIM00703.1"/>
    <property type="molecule type" value="Genomic_DNA"/>
</dbReference>
<dbReference type="OrthoDB" id="9789227at2"/>
<dbReference type="Proteomes" id="UP000031971">
    <property type="component" value="Unassembled WGS sequence"/>
</dbReference>
<proteinExistence type="inferred from homology"/>
<dbReference type="PANTHER" id="PTHR34933:SF1">
    <property type="entry name" value="FLAGELLAR L-RING PROTEIN"/>
    <property type="match status" value="1"/>
</dbReference>
<keyword evidence="5 7" id="KW-0975">Bacterial flagellum</keyword>
<keyword evidence="9" id="KW-0969">Cilium</keyword>
<evidence type="ECO:0000313" key="9">
    <source>
        <dbReference type="EMBL" id="KIM00703.1"/>
    </source>
</evidence>
<sequence>MSAIPASRLFSAKALRVVAVVAAISELSACNMLTRMSEVGSGPQSSPISNPTQASGYQPVSMPMPQPSAPPQNANSLWRPGARAFFKDQRAKDVGDILTVAVSISDSATLTTGLTNSRTGSEKAGSGTTGSSITAVGLESQLAKLLPNINLASLADLSSTSAVTNSGNTTRTESITMSMAAVITQVLPNGNLVISGRQEFRVNYEMRELSIQGIIRPEDISSSNSVSSEKIAEARVYYGGRGMVSDLTQPRYGQQIFDIIFPF</sequence>
<evidence type="ECO:0000256" key="2">
    <source>
        <dbReference type="ARBA" id="ARBA00006929"/>
    </source>
</evidence>
<dbReference type="GO" id="GO:0003774">
    <property type="term" value="F:cytoskeletal motor activity"/>
    <property type="evidence" value="ECO:0007669"/>
    <property type="project" value="InterPro"/>
</dbReference>
<comment type="subcellular location">
    <subcellularLocation>
        <location evidence="7">Cell outer membrane</location>
    </subcellularLocation>
    <subcellularLocation>
        <location evidence="7">Bacterial flagellum basal body</location>
    </subcellularLocation>
</comment>
<dbReference type="HAMAP" id="MF_00415">
    <property type="entry name" value="FlgH"/>
    <property type="match status" value="1"/>
</dbReference>
<feature type="compositionally biased region" description="Polar residues" evidence="8">
    <location>
        <begin position="42"/>
        <end position="58"/>
    </location>
</feature>
<keyword evidence="10" id="KW-1185">Reference proteome</keyword>
<comment type="subunit">
    <text evidence="7">The basal body constitutes a major portion of the flagellar organelle and consists of four rings (L,P,S, and M) mounted on a central rod.</text>
</comment>
<comment type="similarity">
    <text evidence="2 7">Belongs to the FlgH family.</text>
</comment>
<evidence type="ECO:0000256" key="6">
    <source>
        <dbReference type="ARBA" id="ARBA00023237"/>
    </source>
</evidence>
<evidence type="ECO:0000313" key="10">
    <source>
        <dbReference type="Proteomes" id="UP000031971"/>
    </source>
</evidence>
<gene>
    <name evidence="7" type="primary">flgH</name>
    <name evidence="9" type="ORF">CCC_03305</name>
</gene>
<dbReference type="NCBIfam" id="NF001305">
    <property type="entry name" value="PRK00249.1-5"/>
    <property type="match status" value="1"/>
</dbReference>
<dbReference type="RefSeq" id="WP_009870191.1">
    <property type="nucleotide sequence ID" value="NZ_JXSL01000009.1"/>
</dbReference>
<keyword evidence="4 7" id="KW-0472">Membrane</keyword>
<dbReference type="InterPro" id="IPR000527">
    <property type="entry name" value="Flag_Lring"/>
</dbReference>
<dbReference type="STRING" id="272627.CCC_03305"/>
<evidence type="ECO:0000256" key="1">
    <source>
        <dbReference type="ARBA" id="ARBA00002591"/>
    </source>
</evidence>
<organism evidence="9 10">
    <name type="scientific">Paramagnetospirillum magnetotacticum MS-1</name>
    <dbReference type="NCBI Taxonomy" id="272627"/>
    <lineage>
        <taxon>Bacteria</taxon>
        <taxon>Pseudomonadati</taxon>
        <taxon>Pseudomonadota</taxon>
        <taxon>Alphaproteobacteria</taxon>
        <taxon>Rhodospirillales</taxon>
        <taxon>Magnetospirillaceae</taxon>
        <taxon>Paramagnetospirillum</taxon>
    </lineage>
</organism>
<reference evidence="9 10" key="1">
    <citation type="submission" date="2015-01" db="EMBL/GenBank/DDBJ databases">
        <title>Genome Sequence of Magnetospirillum magnetotacticum Strain MS-1.</title>
        <authorList>
            <person name="Marinov G.K."/>
            <person name="Smalley M.D."/>
            <person name="DeSalvo G."/>
        </authorList>
    </citation>
    <scope>NUCLEOTIDE SEQUENCE [LARGE SCALE GENOMIC DNA]</scope>
    <source>
        <strain evidence="9 10">MS-1</strain>
    </source>
</reference>
<comment type="function">
    <text evidence="1 7">Assembles around the rod to form the L-ring and probably protects the motor/basal body from shearing forces during rotation.</text>
</comment>
<evidence type="ECO:0000256" key="5">
    <source>
        <dbReference type="ARBA" id="ARBA00023143"/>
    </source>
</evidence>
<dbReference type="PANTHER" id="PTHR34933">
    <property type="entry name" value="FLAGELLAR L-RING PROTEIN"/>
    <property type="match status" value="1"/>
</dbReference>
<accession>A0A0C2UGM2</accession>
<evidence type="ECO:0000256" key="8">
    <source>
        <dbReference type="SAM" id="MobiDB-lite"/>
    </source>
</evidence>
<evidence type="ECO:0000256" key="4">
    <source>
        <dbReference type="ARBA" id="ARBA00023136"/>
    </source>
</evidence>
<dbReference type="GO" id="GO:0009427">
    <property type="term" value="C:bacterial-type flagellum basal body, distal rod, L ring"/>
    <property type="evidence" value="ECO:0007669"/>
    <property type="project" value="InterPro"/>
</dbReference>
<comment type="caution">
    <text evidence="9">The sequence shown here is derived from an EMBL/GenBank/DDBJ whole genome shotgun (WGS) entry which is preliminary data.</text>
</comment>
<keyword evidence="9" id="KW-0966">Cell projection</keyword>
<keyword evidence="9" id="KW-0282">Flagellum</keyword>